<organism evidence="1 2">
    <name type="scientific">Vibrio campbellii</name>
    <dbReference type="NCBI Taxonomy" id="680"/>
    <lineage>
        <taxon>Bacteria</taxon>
        <taxon>Pseudomonadati</taxon>
        <taxon>Pseudomonadota</taxon>
        <taxon>Gammaproteobacteria</taxon>
        <taxon>Vibrionales</taxon>
        <taxon>Vibrionaceae</taxon>
        <taxon>Vibrio</taxon>
    </lineage>
</organism>
<proteinExistence type="predicted"/>
<gene>
    <name evidence="1" type="ORF">PUN50_08865</name>
</gene>
<dbReference type="Proteomes" id="UP001219537">
    <property type="component" value="Chromosome 1"/>
</dbReference>
<reference evidence="1" key="1">
    <citation type="submission" date="2023-02" db="EMBL/GenBank/DDBJ databases">
        <title>Isolation, identification, and genome analysis of Vibrio campbellii in the Penaeus vannamei larvae stage.</title>
        <authorList>
            <person name="Huang T."/>
            <person name="Zhang B."/>
        </authorList>
    </citation>
    <scope>NUCLEOTIDE SEQUENCE</scope>
    <source>
        <strain evidence="1">20220413_1</strain>
    </source>
</reference>
<dbReference type="AlphaFoldDB" id="A0AAQ2Y0B9"/>
<evidence type="ECO:0000313" key="2">
    <source>
        <dbReference type="Proteomes" id="UP001219537"/>
    </source>
</evidence>
<sequence length="254" mass="26978">MNTTLIAGQPIPLTPDGNWLYLKAAQGEIDVYREVSGERVTLGQSSVFNVGEGKQLGRLLISSRIDNEIEIQFGFGTFTPPVEGQSVVIQALPSVEINALPPMQIAENQQVAISSLPSVQINQLPAVSIAANQQLAVSQLPELHLASLPPVVLDGVPSMKISSMPAVRISAAQIVRVAEEASSELITEAVSAFPHNIAQKDTRKAITIKAAKTNTESVFVDAFELEAGERIEIASKAAMTLTGAAGDKVTLMEI</sequence>
<accession>A0AAQ2Y0B9</accession>
<dbReference type="EMBL" id="CP117988">
    <property type="protein sequence ID" value="WDG06862.1"/>
    <property type="molecule type" value="Genomic_DNA"/>
</dbReference>
<dbReference type="RefSeq" id="WP_274290175.1">
    <property type="nucleotide sequence ID" value="NZ_CP117988.1"/>
</dbReference>
<protein>
    <submittedName>
        <fullName evidence="1">Uncharacterized protein</fullName>
    </submittedName>
</protein>
<name>A0AAQ2Y0B9_9VIBR</name>
<evidence type="ECO:0000313" key="1">
    <source>
        <dbReference type="EMBL" id="WDG06862.1"/>
    </source>
</evidence>